<feature type="compositionally biased region" description="Low complexity" evidence="1">
    <location>
        <begin position="1974"/>
        <end position="1990"/>
    </location>
</feature>
<feature type="compositionally biased region" description="Low complexity" evidence="1">
    <location>
        <begin position="1918"/>
        <end position="1967"/>
    </location>
</feature>
<feature type="chain" id="PRO_5035829766" evidence="2">
    <location>
        <begin position="16"/>
        <end position="2128"/>
    </location>
</feature>
<feature type="signal peptide" evidence="2">
    <location>
        <begin position="1"/>
        <end position="15"/>
    </location>
</feature>
<gene>
    <name evidence="3" type="ORF">PSON_ATCC_30995.1.T0540218</name>
</gene>
<keyword evidence="2" id="KW-0732">Signal</keyword>
<evidence type="ECO:0000256" key="2">
    <source>
        <dbReference type="SAM" id="SignalP"/>
    </source>
</evidence>
<name>A0A8S1NGY7_9CILI</name>
<evidence type="ECO:0000313" key="3">
    <source>
        <dbReference type="EMBL" id="CAD8089606.1"/>
    </source>
</evidence>
<sequence>MILFYLLFLVRSGEISPYLRKPIEPSVNNQLEISDYTFTFTTETDMFKGDQLLIKFPSQYTGFPTVNTDYKITLQKWNPDLLKWYILSGSSCLYIPYNAGDHSPSVFKIGLPDVKAGNYKVTIPSIPNPLYGGTGNFKLETRRNNVYKKDVNLIDFNYAFGKVGIAKAAVDLTSIITLYSASGVNLINKVTFTFLTNIIIPKEGRLSLDLSQSILAISQSHYSSTTTLKGNITRDGMIFSIIGFEDDQAVGSFDFEISGIINPKYSGIPGQFTLRTWTNNTNTILNQKKGVNLPSITPGVLTDVKVSAHSTLNGQTEVISINDVTIYQIQFSLVNAVETTGQIQINWLSGGLFEPCYVTDGLYDQSESIQVNCIQVGNLFTISNFKRVQPKTQIFVQFKATNPGSSPLSNLEIKTYQDSASLQLVDTFSGGTGLTLQSFAQFGTFDITFPTADHQRAGQTATWVVNWKNGVVPATSFKLKLIFSSDFSFSGLSCTAVNDAAVTDTGSCSNSGSIVTFTFGNTAFSSTIDNQLTIVGVKHPATPGEYVLGVNLLNNLNVVVSRKTVYFQVLPYKLTSIQSFRLSQDQSTKTLVYFKFPALNDIPSSQWQSDYSIMTSEIWVEFQSVDSFHPAPANYQFLTDLGTGLTDQSEFPCYGYSKLQPLSGNSEIKCTLNKPSSTPDPARVKVHHYRAVLKNDQFELHLPNIQNPECESYLVTVDDLCRSTASVTIKILMKKNRRQYIMYQNEASDVNLIFPAVLPRIVVKNKYNDNLVGGLPSQTSPRFVPSIINEQSSIQIRYEPGSTKPLKSAVDTSQGIIFIFPQLPTTNPQAYIVNKNVQCSLGLLIQLNCYAYREVGWVVVIPTALIDIPGASALDVTFYLKNFINPYYAADPIGFIQIITIKDKQQWERMIFQDLSNFSPGSAKSVQVTSRRYEANMIDVEYNWLFSFNNDIPAGGKIYLIYAVNFYDHGDNAEADKTDKKIILDVKQGLEPQSDKFKGSANVNIFIVEQFKPYKKGTVISIKMTGVKNPPKAGLTNLFGVSSLTQENYLIDSTTDVTAMTIIQQVPIGEIIFNYFRMYPDNGSPPDSIFPATYEISFYPTRNIPKKGQIIITFPSDFLATSQWVPSTLIPNLAITPLKDYPYSFLDTITDDSDIRCYVSGSLKTMEDCTINSEKLIITITLDTELRIEAGMEPVIVKILNVRNFNEDKNSGVLVIQTLYDAVVLDDSGTTETNRKAISGLQATFMNNTQYSLLFYPTTEGVQATFEITLKPSLDIKTTATIVVEFPQMFPYGLGGSVGCDIPLLSKATNDPIQCSVSAWQITLSNLKAYTPNTDGFVIIIKGVRNPNQIITSNNKQIKQGIRAYIMSNATHAQEFVSNLGALSFTSAASILQLQQLFITSSNTRDYADYTLQLLPEINGSPTMLKLDFQKGYQIAALWSEKKLTLDTNSFDVQPSGNSFSFDTTFAADTTKTFQIVVKQLPNPLDEGICPGYPDLSLYDGNTKQIIMQTYWNLMQPLTPDFKHAGKLIIIDDDDPNHYIEAGTYTNNITLSLLPFEAATQTMQINPLFDEAFNEILTITPMVIEAGDKTGQFRIGIDTSISVLRVVIKFTHDVSDYIPVRPIYLWIQRYKNISISVSDIFEVPAGGRSDVQNVEMSYGSYKPIIFSFYLLNNQPKYSAVFPKTVTLSDGQKTGQFWVSCGKDTQGAIGQLLTIISGDDKSTFQVANRVRNFSVINPDINIPFIVVKQIVLAADQLVQVRIITNEPCTIYFAIVPTFIREITFEQIKNKTLPYDYFNYPFIFGEYVYDSPTFEYLILVDSLKVATAYQFVAFVEDYSGNLAEAPVILQFNTTNYTDPHLDSLTITSTPLVSADSNTSLTISGLQGKIHAIALRNPSYIYVNHFASDPSVLRSRRILQDPTGSTTTTTDTTTTTTDTTNDSTTPTTNDSTTDTTNNSTDTTTTNNSTDTTDDTTNDTNTDTGNNDNTNNSTETIDVLRSDPYVPDTSDYTCKVLSINYLSQICEPLSDRKANFTRIDYYAQQIIISPTGQQISRGENYQGILVEHYTSSSDGTIKFTNLVQDSDYFIFIVQESNSQFSSKPLMVKGTTRTLFEFYALKLLVPIIIYFLI</sequence>
<protein>
    <submittedName>
        <fullName evidence="3">Uncharacterized protein</fullName>
    </submittedName>
</protein>
<evidence type="ECO:0000256" key="1">
    <source>
        <dbReference type="SAM" id="MobiDB-lite"/>
    </source>
</evidence>
<dbReference type="OrthoDB" id="292869at2759"/>
<evidence type="ECO:0000313" key="4">
    <source>
        <dbReference type="Proteomes" id="UP000692954"/>
    </source>
</evidence>
<reference evidence="3" key="1">
    <citation type="submission" date="2021-01" db="EMBL/GenBank/DDBJ databases">
        <authorList>
            <consortium name="Genoscope - CEA"/>
            <person name="William W."/>
        </authorList>
    </citation>
    <scope>NUCLEOTIDE SEQUENCE</scope>
</reference>
<accession>A0A8S1NGY7</accession>
<feature type="region of interest" description="Disordered" evidence="1">
    <location>
        <begin position="1912"/>
        <end position="1994"/>
    </location>
</feature>
<comment type="caution">
    <text evidence="3">The sequence shown here is derived from an EMBL/GenBank/DDBJ whole genome shotgun (WGS) entry which is preliminary data.</text>
</comment>
<organism evidence="3 4">
    <name type="scientific">Paramecium sonneborni</name>
    <dbReference type="NCBI Taxonomy" id="65129"/>
    <lineage>
        <taxon>Eukaryota</taxon>
        <taxon>Sar</taxon>
        <taxon>Alveolata</taxon>
        <taxon>Ciliophora</taxon>
        <taxon>Intramacronucleata</taxon>
        <taxon>Oligohymenophorea</taxon>
        <taxon>Peniculida</taxon>
        <taxon>Parameciidae</taxon>
        <taxon>Paramecium</taxon>
    </lineage>
</organism>
<keyword evidence="4" id="KW-1185">Reference proteome</keyword>
<dbReference type="Proteomes" id="UP000692954">
    <property type="component" value="Unassembled WGS sequence"/>
</dbReference>
<dbReference type="EMBL" id="CAJJDN010000054">
    <property type="protein sequence ID" value="CAD8089606.1"/>
    <property type="molecule type" value="Genomic_DNA"/>
</dbReference>
<proteinExistence type="predicted"/>